<evidence type="ECO:0000313" key="1">
    <source>
        <dbReference type="Proteomes" id="UP000095287"/>
    </source>
</evidence>
<sequence length="120" mass="13537">MDEFVEEIFQDFITSAIVRAACRQITTASILAETMGDAEFDAIYESFQRAFREEHWARIFLASAVRDVVRDVAHEQLAMEGLLPREDNDESDPGWCKSSLLVGSLSQDNIASQSRESSFL</sequence>
<accession>A0A1I8AUT2</accession>
<proteinExistence type="predicted"/>
<dbReference type="WBParaSite" id="L893_g9285.t1">
    <property type="protein sequence ID" value="L893_g9285.t1"/>
    <property type="gene ID" value="L893_g9285"/>
</dbReference>
<name>A0A1I8AUT2_9BILA</name>
<dbReference type="Proteomes" id="UP000095287">
    <property type="component" value="Unplaced"/>
</dbReference>
<evidence type="ECO:0000313" key="2">
    <source>
        <dbReference type="WBParaSite" id="L893_g9285.t1"/>
    </source>
</evidence>
<dbReference type="AlphaFoldDB" id="A0A1I8AUT2"/>
<keyword evidence="1" id="KW-1185">Reference proteome</keyword>
<organism evidence="1 2">
    <name type="scientific">Steinernema glaseri</name>
    <dbReference type="NCBI Taxonomy" id="37863"/>
    <lineage>
        <taxon>Eukaryota</taxon>
        <taxon>Metazoa</taxon>
        <taxon>Ecdysozoa</taxon>
        <taxon>Nematoda</taxon>
        <taxon>Chromadorea</taxon>
        <taxon>Rhabditida</taxon>
        <taxon>Tylenchina</taxon>
        <taxon>Panagrolaimomorpha</taxon>
        <taxon>Strongyloidoidea</taxon>
        <taxon>Steinernematidae</taxon>
        <taxon>Steinernema</taxon>
    </lineage>
</organism>
<reference evidence="2" key="1">
    <citation type="submission" date="2016-11" db="UniProtKB">
        <authorList>
            <consortium name="WormBaseParasite"/>
        </authorList>
    </citation>
    <scope>IDENTIFICATION</scope>
</reference>
<protein>
    <submittedName>
        <fullName evidence="2">Cilia- and flagella-associated protein 36</fullName>
    </submittedName>
</protein>